<dbReference type="InterPro" id="IPR013083">
    <property type="entry name" value="Znf_RING/FYVE/PHD"/>
</dbReference>
<sequence>MHASIMGLFVDDLYSGMIVTHLLYKAALVIAVVRWVLSWALRLRNRTQLLSSSAVNGDVDDDIIVQSTDQQHPSPNCSSPSSTSSQIIRDNLILTTFGDIKERLPKSCRWETCAVCLNQLGMRDEVRELRNCCHVFHRECLDRWLDHDHDHHHKTCPLCRAALLTPFQSQCLSSGGARSQPSWAVERLLYLFGDDLLI</sequence>
<protein>
    <submittedName>
        <fullName evidence="8">E3 ubiquitin-protein ligase ATL4</fullName>
    </submittedName>
</protein>
<keyword evidence="1" id="KW-0479">Metal-binding</keyword>
<dbReference type="Proteomes" id="UP001652623">
    <property type="component" value="Chromosome 7"/>
</dbReference>
<evidence type="ECO:0000259" key="6">
    <source>
        <dbReference type="PROSITE" id="PS50089"/>
    </source>
</evidence>
<dbReference type="AlphaFoldDB" id="A0A6P4A210"/>
<keyword evidence="5" id="KW-0812">Transmembrane</keyword>
<dbReference type="SUPFAM" id="SSF57850">
    <property type="entry name" value="RING/U-box"/>
    <property type="match status" value="1"/>
</dbReference>
<keyword evidence="5" id="KW-0472">Membrane</keyword>
<evidence type="ECO:0000256" key="5">
    <source>
        <dbReference type="SAM" id="Phobius"/>
    </source>
</evidence>
<dbReference type="Pfam" id="PF13639">
    <property type="entry name" value="zf-RING_2"/>
    <property type="match status" value="1"/>
</dbReference>
<dbReference type="Gene3D" id="3.30.40.10">
    <property type="entry name" value="Zinc/RING finger domain, C3HC4 (zinc finger)"/>
    <property type="match status" value="1"/>
</dbReference>
<dbReference type="PANTHER" id="PTHR45969">
    <property type="entry name" value="RING ZINC FINGER PROTEIN-RELATED"/>
    <property type="match status" value="1"/>
</dbReference>
<evidence type="ECO:0000256" key="3">
    <source>
        <dbReference type="ARBA" id="ARBA00022833"/>
    </source>
</evidence>
<proteinExistence type="predicted"/>
<accession>A0A6P4A210</accession>
<dbReference type="PROSITE" id="PS50089">
    <property type="entry name" value="ZF_RING_2"/>
    <property type="match status" value="1"/>
</dbReference>
<dbReference type="InterPro" id="IPR001841">
    <property type="entry name" value="Znf_RING"/>
</dbReference>
<dbReference type="SMART" id="SM00184">
    <property type="entry name" value="RING"/>
    <property type="match status" value="1"/>
</dbReference>
<organism evidence="7 8">
    <name type="scientific">Ziziphus jujuba</name>
    <name type="common">Chinese jujube</name>
    <name type="synonym">Ziziphus sativa</name>
    <dbReference type="NCBI Taxonomy" id="326968"/>
    <lineage>
        <taxon>Eukaryota</taxon>
        <taxon>Viridiplantae</taxon>
        <taxon>Streptophyta</taxon>
        <taxon>Embryophyta</taxon>
        <taxon>Tracheophyta</taxon>
        <taxon>Spermatophyta</taxon>
        <taxon>Magnoliopsida</taxon>
        <taxon>eudicotyledons</taxon>
        <taxon>Gunneridae</taxon>
        <taxon>Pentapetalae</taxon>
        <taxon>rosids</taxon>
        <taxon>fabids</taxon>
        <taxon>Rosales</taxon>
        <taxon>Rhamnaceae</taxon>
        <taxon>Paliureae</taxon>
        <taxon>Ziziphus</taxon>
    </lineage>
</organism>
<dbReference type="GO" id="GO:0061630">
    <property type="term" value="F:ubiquitin protein ligase activity"/>
    <property type="evidence" value="ECO:0007669"/>
    <property type="project" value="TreeGrafter"/>
</dbReference>
<evidence type="ECO:0000256" key="1">
    <source>
        <dbReference type="ARBA" id="ARBA00022723"/>
    </source>
</evidence>
<gene>
    <name evidence="8" type="primary">LOC107423816</name>
</gene>
<keyword evidence="5" id="KW-1133">Transmembrane helix</keyword>
<evidence type="ECO:0000256" key="2">
    <source>
        <dbReference type="ARBA" id="ARBA00022771"/>
    </source>
</evidence>
<keyword evidence="7" id="KW-1185">Reference proteome</keyword>
<feature type="transmembrane region" description="Helical" evidence="5">
    <location>
        <begin position="22"/>
        <end position="41"/>
    </location>
</feature>
<evidence type="ECO:0000313" key="8">
    <source>
        <dbReference type="RefSeq" id="XP_015888939.1"/>
    </source>
</evidence>
<name>A0A6P4A210_ZIZJJ</name>
<dbReference type="PANTHER" id="PTHR45969:SF11">
    <property type="entry name" value="RING_U-BOX SUPERFAMILY PROTEIN"/>
    <property type="match status" value="1"/>
</dbReference>
<reference evidence="8" key="1">
    <citation type="submission" date="2025-08" db="UniProtKB">
        <authorList>
            <consortium name="RefSeq"/>
        </authorList>
    </citation>
    <scope>IDENTIFICATION</scope>
    <source>
        <tissue evidence="8">Seedling</tissue>
    </source>
</reference>
<feature type="domain" description="RING-type" evidence="6">
    <location>
        <begin position="113"/>
        <end position="160"/>
    </location>
</feature>
<dbReference type="GO" id="GO:0008270">
    <property type="term" value="F:zinc ion binding"/>
    <property type="evidence" value="ECO:0007669"/>
    <property type="project" value="UniProtKB-KW"/>
</dbReference>
<dbReference type="GO" id="GO:0016567">
    <property type="term" value="P:protein ubiquitination"/>
    <property type="evidence" value="ECO:0007669"/>
    <property type="project" value="TreeGrafter"/>
</dbReference>
<keyword evidence="2 4" id="KW-0863">Zinc-finger</keyword>
<evidence type="ECO:0000313" key="7">
    <source>
        <dbReference type="Proteomes" id="UP001652623"/>
    </source>
</evidence>
<evidence type="ECO:0000256" key="4">
    <source>
        <dbReference type="PROSITE-ProRule" id="PRU00175"/>
    </source>
</evidence>
<dbReference type="GeneID" id="107423816"/>
<keyword evidence="3" id="KW-0862">Zinc</keyword>
<dbReference type="KEGG" id="zju:107423816"/>
<dbReference type="RefSeq" id="XP_015888939.1">
    <property type="nucleotide sequence ID" value="XM_016033453.4"/>
</dbReference>